<dbReference type="OrthoDB" id="9795421at2"/>
<dbReference type="SMART" id="SM00257">
    <property type="entry name" value="LysM"/>
    <property type="match status" value="1"/>
</dbReference>
<evidence type="ECO:0000259" key="4">
    <source>
        <dbReference type="PROSITE" id="PS51782"/>
    </source>
</evidence>
<dbReference type="PROSITE" id="PS51257">
    <property type="entry name" value="PROKAR_LIPOPROTEIN"/>
    <property type="match status" value="1"/>
</dbReference>
<evidence type="ECO:0000256" key="3">
    <source>
        <dbReference type="SAM" id="SignalP"/>
    </source>
</evidence>
<feature type="region of interest" description="Disordered" evidence="2">
    <location>
        <begin position="162"/>
        <end position="189"/>
    </location>
</feature>
<dbReference type="AlphaFoldDB" id="A0A376BVG0"/>
<feature type="domain" description="LysM" evidence="4">
    <location>
        <begin position="115"/>
        <end position="159"/>
    </location>
</feature>
<proteinExistence type="inferred from homology"/>
<dbReference type="InterPro" id="IPR018392">
    <property type="entry name" value="LysM"/>
</dbReference>
<reference evidence="5 6" key="1">
    <citation type="submission" date="2018-06" db="EMBL/GenBank/DDBJ databases">
        <authorList>
            <consortium name="Pathogen Informatics"/>
            <person name="Doyle S."/>
        </authorList>
    </citation>
    <scope>NUCLEOTIDE SEQUENCE [LARGE SCALE GENOMIC DNA]</scope>
    <source>
        <strain evidence="5 6">NCTC10283</strain>
    </source>
</reference>
<feature type="compositionally biased region" description="Low complexity" evidence="2">
    <location>
        <begin position="164"/>
        <end position="184"/>
    </location>
</feature>
<feature type="compositionally biased region" description="Polar residues" evidence="2">
    <location>
        <begin position="40"/>
        <end position="54"/>
    </location>
</feature>
<dbReference type="STRING" id="1120980.GCA_000745955_00392"/>
<sequence>MFPHQHKLLVICAALTLSACATQQNPAPVVSGTDVYTPTIDHSITQTPPSTDSNPYGAPQYDPNTSTATQTAPSTQPSVDNPAYVNTPTQPSNNTASTPRQPYVGNYSPVDKSASVHTVQAGDTVFNISKRYGIDQADLRAWNNIGADNAIHLGQTLRVKPAGSTVTKTTTTTTTTTTKTTTSTNPIMSGASQTVSGITWQVPTAGKIVRHFGGTNKGIEISGSRGQPVSAAANGQVVYSGSGLRGYGNLIIVQHNTAYLTAYGHNETLLVKEGQHVKRGQQIATMGSSDSSSGVKLHFELRENGTPVDPTRFVKF</sequence>
<feature type="region of interest" description="Disordered" evidence="2">
    <location>
        <begin position="40"/>
        <end position="109"/>
    </location>
</feature>
<evidence type="ECO:0000256" key="2">
    <source>
        <dbReference type="SAM" id="MobiDB-lite"/>
    </source>
</evidence>
<keyword evidence="6" id="KW-1185">Reference proteome</keyword>
<dbReference type="Pfam" id="PF01476">
    <property type="entry name" value="LysM"/>
    <property type="match status" value="1"/>
</dbReference>
<keyword evidence="5" id="KW-0378">Hydrolase</keyword>
<organism evidence="5 6">
    <name type="scientific">Alysiella crassa</name>
    <dbReference type="NCBI Taxonomy" id="153491"/>
    <lineage>
        <taxon>Bacteria</taxon>
        <taxon>Pseudomonadati</taxon>
        <taxon>Pseudomonadota</taxon>
        <taxon>Betaproteobacteria</taxon>
        <taxon>Neisseriales</taxon>
        <taxon>Neisseriaceae</taxon>
        <taxon>Alysiella</taxon>
    </lineage>
</organism>
<dbReference type="Gene3D" id="3.10.350.10">
    <property type="entry name" value="LysM domain"/>
    <property type="match status" value="1"/>
</dbReference>
<feature type="compositionally biased region" description="Polar residues" evidence="2">
    <location>
        <begin position="84"/>
        <end position="100"/>
    </location>
</feature>
<dbReference type="SUPFAM" id="SSF51261">
    <property type="entry name" value="Duplicated hybrid motif"/>
    <property type="match status" value="1"/>
</dbReference>
<dbReference type="CDD" id="cd00118">
    <property type="entry name" value="LysM"/>
    <property type="match status" value="1"/>
</dbReference>
<dbReference type="PROSITE" id="PS51782">
    <property type="entry name" value="LYSM"/>
    <property type="match status" value="1"/>
</dbReference>
<comment type="similarity">
    <text evidence="1">Belongs to the E.coli NlpD/Haemophilus LppB family.</text>
</comment>
<keyword evidence="3" id="KW-0732">Signal</keyword>
<dbReference type="EMBL" id="UFSO01000003">
    <property type="protein sequence ID" value="SSY80992.1"/>
    <property type="molecule type" value="Genomic_DNA"/>
</dbReference>
<dbReference type="Pfam" id="PF01551">
    <property type="entry name" value="Peptidase_M23"/>
    <property type="match status" value="1"/>
</dbReference>
<dbReference type="Proteomes" id="UP000254209">
    <property type="component" value="Unassembled WGS sequence"/>
</dbReference>
<dbReference type="CDD" id="cd12797">
    <property type="entry name" value="M23_peptidase"/>
    <property type="match status" value="1"/>
</dbReference>
<feature type="compositionally biased region" description="Low complexity" evidence="2">
    <location>
        <begin position="65"/>
        <end position="78"/>
    </location>
</feature>
<dbReference type="PANTHER" id="PTHR21666:SF263">
    <property type="entry name" value="MUREIN HYDROLASE ACTIVATOR NLPD"/>
    <property type="match status" value="1"/>
</dbReference>
<dbReference type="InterPro" id="IPR036779">
    <property type="entry name" value="LysM_dom_sf"/>
</dbReference>
<gene>
    <name evidence="5" type="primary">nlpD_2</name>
    <name evidence="5" type="ORF">NCTC10283_02556</name>
</gene>
<dbReference type="PANTHER" id="PTHR21666">
    <property type="entry name" value="PEPTIDASE-RELATED"/>
    <property type="match status" value="1"/>
</dbReference>
<feature type="chain" id="PRO_5016789053" evidence="3">
    <location>
        <begin position="24"/>
        <end position="316"/>
    </location>
</feature>
<evidence type="ECO:0000256" key="1">
    <source>
        <dbReference type="ARBA" id="ARBA00038420"/>
    </source>
</evidence>
<protein>
    <submittedName>
        <fullName evidence="5">Murein hydrolase activator NlpD</fullName>
    </submittedName>
</protein>
<dbReference type="Gene3D" id="2.70.70.10">
    <property type="entry name" value="Glucose Permease (Domain IIA)"/>
    <property type="match status" value="1"/>
</dbReference>
<dbReference type="InterPro" id="IPR016047">
    <property type="entry name" value="M23ase_b-sheet_dom"/>
</dbReference>
<dbReference type="RefSeq" id="WP_051968381.1">
    <property type="nucleotide sequence ID" value="NZ_CP091519.2"/>
</dbReference>
<dbReference type="InterPro" id="IPR011055">
    <property type="entry name" value="Dup_hybrid_motif"/>
</dbReference>
<dbReference type="InterPro" id="IPR050570">
    <property type="entry name" value="Cell_wall_metabolism_enzyme"/>
</dbReference>
<evidence type="ECO:0000313" key="6">
    <source>
        <dbReference type="Proteomes" id="UP000254209"/>
    </source>
</evidence>
<dbReference type="GO" id="GO:0004222">
    <property type="term" value="F:metalloendopeptidase activity"/>
    <property type="evidence" value="ECO:0007669"/>
    <property type="project" value="TreeGrafter"/>
</dbReference>
<name>A0A376BVG0_9NEIS</name>
<feature type="signal peptide" evidence="3">
    <location>
        <begin position="1"/>
        <end position="23"/>
    </location>
</feature>
<accession>A0A376BVG0</accession>
<evidence type="ECO:0000313" key="5">
    <source>
        <dbReference type="EMBL" id="SSY80992.1"/>
    </source>
</evidence>